<accession>A0ABU3XI16</accession>
<reference evidence="8 9" key="1">
    <citation type="submission" date="2023-10" db="EMBL/GenBank/DDBJ databases">
        <title>Screening of Alkalihalobacillus lindianensis BZ-TG-R113 and Its Alleviation of Salt Stress on Rapeseed Growth.</title>
        <authorList>
            <person name="Zhao B."/>
            <person name="Guo T."/>
        </authorList>
    </citation>
    <scope>NUCLEOTIDE SEQUENCE [LARGE SCALE GENOMIC DNA]</scope>
    <source>
        <strain evidence="8 9">BZ-TG-R113</strain>
    </source>
</reference>
<evidence type="ECO:0000256" key="6">
    <source>
        <dbReference type="SAM" id="Phobius"/>
    </source>
</evidence>
<dbReference type="InterPro" id="IPR011620">
    <property type="entry name" value="Sig_transdc_His_kinase_LytS_TM"/>
</dbReference>
<feature type="non-terminal residue" evidence="8">
    <location>
        <position position="81"/>
    </location>
</feature>
<keyword evidence="3 6" id="KW-0812">Transmembrane</keyword>
<dbReference type="RefSeq" id="WP_317124419.1">
    <property type="nucleotide sequence ID" value="NZ_JAWJBA010000865.1"/>
</dbReference>
<keyword evidence="2" id="KW-1003">Cell membrane</keyword>
<evidence type="ECO:0000313" key="8">
    <source>
        <dbReference type="EMBL" id="MDV2687532.1"/>
    </source>
</evidence>
<name>A0ABU3XI16_9BACI</name>
<dbReference type="EMBL" id="JAWJBA010000865">
    <property type="protein sequence ID" value="MDV2687532.1"/>
    <property type="molecule type" value="Genomic_DNA"/>
</dbReference>
<evidence type="ECO:0000256" key="2">
    <source>
        <dbReference type="ARBA" id="ARBA00022475"/>
    </source>
</evidence>
<evidence type="ECO:0000256" key="4">
    <source>
        <dbReference type="ARBA" id="ARBA00022989"/>
    </source>
</evidence>
<dbReference type="Proteomes" id="UP001287282">
    <property type="component" value="Unassembled WGS sequence"/>
</dbReference>
<dbReference type="Pfam" id="PF07694">
    <property type="entry name" value="5TM-5TMR_LYT"/>
    <property type="match status" value="1"/>
</dbReference>
<keyword evidence="8" id="KW-0675">Receptor</keyword>
<organism evidence="8 9">
    <name type="scientific">Alkalihalophilus lindianensis</name>
    <dbReference type="NCBI Taxonomy" id="1630542"/>
    <lineage>
        <taxon>Bacteria</taxon>
        <taxon>Bacillati</taxon>
        <taxon>Bacillota</taxon>
        <taxon>Bacilli</taxon>
        <taxon>Bacillales</taxon>
        <taxon>Bacillaceae</taxon>
        <taxon>Alkalihalophilus</taxon>
    </lineage>
</organism>
<evidence type="ECO:0000313" key="9">
    <source>
        <dbReference type="Proteomes" id="UP001287282"/>
    </source>
</evidence>
<evidence type="ECO:0000256" key="1">
    <source>
        <dbReference type="ARBA" id="ARBA00004651"/>
    </source>
</evidence>
<feature type="transmembrane region" description="Helical" evidence="6">
    <location>
        <begin position="30"/>
        <end position="49"/>
    </location>
</feature>
<feature type="non-terminal residue" evidence="8">
    <location>
        <position position="1"/>
    </location>
</feature>
<keyword evidence="9" id="KW-1185">Reference proteome</keyword>
<feature type="domain" description="Signal transduction histidine kinase 5TM receptor LytS transmembrane region" evidence="7">
    <location>
        <begin position="2"/>
        <end position="72"/>
    </location>
</feature>
<evidence type="ECO:0000259" key="7">
    <source>
        <dbReference type="Pfam" id="PF07694"/>
    </source>
</evidence>
<proteinExistence type="predicted"/>
<protein>
    <submittedName>
        <fullName evidence="8">LytS/YhcK type 5TM receptor domain-containing protein</fullName>
    </submittedName>
</protein>
<evidence type="ECO:0000256" key="3">
    <source>
        <dbReference type="ARBA" id="ARBA00022692"/>
    </source>
</evidence>
<comment type="caution">
    <text evidence="8">The sequence shown here is derived from an EMBL/GenBank/DDBJ whole genome shotgun (WGS) entry which is preliminary data.</text>
</comment>
<keyword evidence="4 6" id="KW-1133">Transmembrane helix</keyword>
<gene>
    <name evidence="8" type="ORF">RYX56_24600</name>
</gene>
<keyword evidence="5 6" id="KW-0472">Membrane</keyword>
<evidence type="ECO:0000256" key="5">
    <source>
        <dbReference type="ARBA" id="ARBA00023136"/>
    </source>
</evidence>
<sequence>ITSVPCLITSIIAGIISGYINRKVKRSLRWIYGIAAGMLSEVLTMLLILAMADPFELGVDIVSKIAFPMIVGEVNIGLIVL</sequence>
<comment type="subcellular location">
    <subcellularLocation>
        <location evidence="1">Cell membrane</location>
        <topology evidence="1">Multi-pass membrane protein</topology>
    </subcellularLocation>
</comment>